<evidence type="ECO:0000313" key="4">
    <source>
        <dbReference type="Proteomes" id="UP000016608"/>
    </source>
</evidence>
<feature type="signal peptide" evidence="2">
    <location>
        <begin position="1"/>
        <end position="28"/>
    </location>
</feature>
<feature type="chain" id="PRO_5039228950" description="Lipoprotein" evidence="2">
    <location>
        <begin position="29"/>
        <end position="136"/>
    </location>
</feature>
<comment type="caution">
    <text evidence="3">The sequence shown here is derived from an EMBL/GenBank/DDBJ whole genome shotgun (WGS) entry which is preliminary data.</text>
</comment>
<dbReference type="HOGENOM" id="CLU_1872334_0_0_9"/>
<gene>
    <name evidence="3" type="ORF">HMPREF0373_01744</name>
</gene>
<dbReference type="PROSITE" id="PS51257">
    <property type="entry name" value="PROKAR_LIPOPROTEIN"/>
    <property type="match status" value="1"/>
</dbReference>
<dbReference type="PATRIC" id="fig|1256908.3.peg.1622"/>
<evidence type="ECO:0000313" key="3">
    <source>
        <dbReference type="EMBL" id="ERK46454.1"/>
    </source>
</evidence>
<organism evidence="3 4">
    <name type="scientific">Eubacterium ramulus ATCC 29099</name>
    <dbReference type="NCBI Taxonomy" id="1256908"/>
    <lineage>
        <taxon>Bacteria</taxon>
        <taxon>Bacillati</taxon>
        <taxon>Bacillota</taxon>
        <taxon>Clostridia</taxon>
        <taxon>Eubacteriales</taxon>
        <taxon>Eubacteriaceae</taxon>
        <taxon>Eubacterium</taxon>
    </lineage>
</organism>
<proteinExistence type="predicted"/>
<name>U2PRS7_EUBRA</name>
<reference evidence="3 4" key="1">
    <citation type="submission" date="2013-06" db="EMBL/GenBank/DDBJ databases">
        <authorList>
            <person name="Weinstock G."/>
            <person name="Sodergren E."/>
            <person name="Lobos E.A."/>
            <person name="Fulton L."/>
            <person name="Fulton R."/>
            <person name="Courtney L."/>
            <person name="Fronick C."/>
            <person name="O'Laughlin M."/>
            <person name="Godfrey J."/>
            <person name="Wilson R.M."/>
            <person name="Miner T."/>
            <person name="Farmer C."/>
            <person name="Delehaunty K."/>
            <person name="Cordes M."/>
            <person name="Minx P."/>
            <person name="Tomlinson C."/>
            <person name="Chen J."/>
            <person name="Wollam A."/>
            <person name="Pepin K.H."/>
            <person name="Bhonagiri V."/>
            <person name="Zhang X."/>
            <person name="Warren W."/>
            <person name="Mitreva M."/>
            <person name="Mardis E.R."/>
            <person name="Wilson R.K."/>
        </authorList>
    </citation>
    <scope>NUCLEOTIDE SEQUENCE [LARGE SCALE GENOMIC DNA]</scope>
    <source>
        <strain evidence="3 4">ATCC 29099</strain>
    </source>
</reference>
<protein>
    <recommendedName>
        <fullName evidence="5">Lipoprotein</fullName>
    </recommendedName>
</protein>
<evidence type="ECO:0000256" key="2">
    <source>
        <dbReference type="SAM" id="SignalP"/>
    </source>
</evidence>
<keyword evidence="4" id="KW-1185">Reference proteome</keyword>
<dbReference type="EMBL" id="AWVJ01000105">
    <property type="protein sequence ID" value="ERK46454.1"/>
    <property type="molecule type" value="Genomic_DNA"/>
</dbReference>
<evidence type="ECO:0000256" key="1">
    <source>
        <dbReference type="SAM" id="MobiDB-lite"/>
    </source>
</evidence>
<feature type="compositionally biased region" description="Basic and acidic residues" evidence="1">
    <location>
        <begin position="91"/>
        <end position="103"/>
    </location>
</feature>
<feature type="compositionally biased region" description="Polar residues" evidence="1">
    <location>
        <begin position="44"/>
        <end position="75"/>
    </location>
</feature>
<evidence type="ECO:0008006" key="5">
    <source>
        <dbReference type="Google" id="ProtNLM"/>
    </source>
</evidence>
<accession>U2PRS7</accession>
<dbReference type="Proteomes" id="UP000016608">
    <property type="component" value="Unassembled WGS sequence"/>
</dbReference>
<dbReference type="AlphaFoldDB" id="U2PRS7"/>
<keyword evidence="2" id="KW-0732">Signal</keyword>
<feature type="region of interest" description="Disordered" evidence="1">
    <location>
        <begin position="35"/>
        <end position="136"/>
    </location>
</feature>
<feature type="compositionally biased region" description="Basic and acidic residues" evidence="1">
    <location>
        <begin position="118"/>
        <end position="127"/>
    </location>
</feature>
<sequence length="136" mass="14515">MKRRITDMNKLKQIAFILVLALSLTTFAACGKNNKDMNNGTNNHSVTENGTDKNGANGNNIVDDNATTDSNGTVNDRSDTNGIDYETTGENMRDAAENAKDAVEDTGEAIKNGVTGDTDVKRDHVDDTTGNTAGME</sequence>